<sequence>MEICSPFILARWNFSVDEDLHNSDHFPIILSLCNNNLTIPRQPPHFIYDRANWQAFKDLSELAPDIAHFGDIDAAVEAVSNCIIKATETSIPSSRD</sequence>
<protein>
    <recommendedName>
        <fullName evidence="3">Endonuclease/exonuclease/phosphatase domain-containing protein</fullName>
    </recommendedName>
</protein>
<evidence type="ECO:0000313" key="1">
    <source>
        <dbReference type="EMBL" id="GBM33734.1"/>
    </source>
</evidence>
<evidence type="ECO:0008006" key="3">
    <source>
        <dbReference type="Google" id="ProtNLM"/>
    </source>
</evidence>
<proteinExistence type="predicted"/>
<gene>
    <name evidence="1" type="ORF">AVEN_47040_1</name>
</gene>
<comment type="caution">
    <text evidence="1">The sequence shown here is derived from an EMBL/GenBank/DDBJ whole genome shotgun (WGS) entry which is preliminary data.</text>
</comment>
<dbReference type="Proteomes" id="UP000499080">
    <property type="component" value="Unassembled WGS sequence"/>
</dbReference>
<dbReference type="EMBL" id="BGPR01000740">
    <property type="protein sequence ID" value="GBM33734.1"/>
    <property type="molecule type" value="Genomic_DNA"/>
</dbReference>
<keyword evidence="2" id="KW-1185">Reference proteome</keyword>
<reference evidence="1 2" key="1">
    <citation type="journal article" date="2019" name="Sci. Rep.">
        <title>Orb-weaving spider Araneus ventricosus genome elucidates the spidroin gene catalogue.</title>
        <authorList>
            <person name="Kono N."/>
            <person name="Nakamura H."/>
            <person name="Ohtoshi R."/>
            <person name="Moran D.A.P."/>
            <person name="Shinohara A."/>
            <person name="Yoshida Y."/>
            <person name="Fujiwara M."/>
            <person name="Mori M."/>
            <person name="Tomita M."/>
            <person name="Arakawa K."/>
        </authorList>
    </citation>
    <scope>NUCLEOTIDE SEQUENCE [LARGE SCALE GENOMIC DNA]</scope>
</reference>
<name>A0A4Y2F0X3_ARAVE</name>
<organism evidence="1 2">
    <name type="scientific">Araneus ventricosus</name>
    <name type="common">Orbweaver spider</name>
    <name type="synonym">Epeira ventricosa</name>
    <dbReference type="NCBI Taxonomy" id="182803"/>
    <lineage>
        <taxon>Eukaryota</taxon>
        <taxon>Metazoa</taxon>
        <taxon>Ecdysozoa</taxon>
        <taxon>Arthropoda</taxon>
        <taxon>Chelicerata</taxon>
        <taxon>Arachnida</taxon>
        <taxon>Araneae</taxon>
        <taxon>Araneomorphae</taxon>
        <taxon>Entelegynae</taxon>
        <taxon>Araneoidea</taxon>
        <taxon>Araneidae</taxon>
        <taxon>Araneus</taxon>
    </lineage>
</organism>
<dbReference type="AlphaFoldDB" id="A0A4Y2F0X3"/>
<evidence type="ECO:0000313" key="2">
    <source>
        <dbReference type="Proteomes" id="UP000499080"/>
    </source>
</evidence>
<dbReference type="OrthoDB" id="8067603at2759"/>
<accession>A0A4Y2F0X3</accession>